<reference evidence="4 7" key="2">
    <citation type="submission" date="2022-05" db="EMBL/GenBank/DDBJ databases">
        <title>Genome Sequencing of Bee-Associated Microbes.</title>
        <authorList>
            <person name="Dunlap C."/>
        </authorList>
    </citation>
    <scope>NUCLEOTIDE SEQUENCE [LARGE SCALE GENOMIC DNA]</scope>
    <source>
        <strain evidence="4 7">NRRL B-23120</strain>
    </source>
</reference>
<dbReference type="SUPFAM" id="SSF53850">
    <property type="entry name" value="Periplasmic binding protein-like II"/>
    <property type="match status" value="1"/>
</dbReference>
<evidence type="ECO:0000313" key="7">
    <source>
        <dbReference type="Proteomes" id="UP001527202"/>
    </source>
</evidence>
<dbReference type="GO" id="GO:0003677">
    <property type="term" value="F:DNA binding"/>
    <property type="evidence" value="ECO:0007669"/>
    <property type="project" value="UniProtKB-KW"/>
</dbReference>
<dbReference type="AlphaFoldDB" id="A0A410WZ20"/>
<feature type="domain" description="Solute-binding protein family 5" evidence="2">
    <location>
        <begin position="175"/>
        <end position="507"/>
    </location>
</feature>
<gene>
    <name evidence="4" type="ORF">M5X16_12785</name>
    <name evidence="5" type="ORF">PC41400_19080</name>
</gene>
<dbReference type="InterPro" id="IPR000914">
    <property type="entry name" value="SBP_5_dom"/>
</dbReference>
<reference evidence="5 6" key="1">
    <citation type="submission" date="2018-01" db="EMBL/GenBank/DDBJ databases">
        <title>The whole genome sequencing and assembly of Paenibacillus chitinolyticus KCCM 41400 strain.</title>
        <authorList>
            <person name="Kim J.-Y."/>
            <person name="Park M.-K."/>
            <person name="Lee Y.-J."/>
            <person name="Yi H."/>
            <person name="Bahn Y.-S."/>
            <person name="Kim J.F."/>
            <person name="Lee D.-W."/>
        </authorList>
    </citation>
    <scope>NUCLEOTIDE SEQUENCE [LARGE SCALE GENOMIC DNA]</scope>
    <source>
        <strain evidence="5 6">KCCM 41400</strain>
    </source>
</reference>
<evidence type="ECO:0000313" key="5">
    <source>
        <dbReference type="EMBL" id="QAV19654.1"/>
    </source>
</evidence>
<keyword evidence="1" id="KW-0238">DNA-binding</keyword>
<dbReference type="CDD" id="cd08507">
    <property type="entry name" value="PBP2_SgrR_like"/>
    <property type="match status" value="1"/>
</dbReference>
<dbReference type="EMBL" id="JAMDMJ010000013">
    <property type="protein sequence ID" value="MCY9596650.1"/>
    <property type="molecule type" value="Genomic_DNA"/>
</dbReference>
<accession>A0A410WZ20</accession>
<dbReference type="GO" id="GO:1904680">
    <property type="term" value="F:peptide transmembrane transporter activity"/>
    <property type="evidence" value="ECO:0007669"/>
    <property type="project" value="TreeGrafter"/>
</dbReference>
<dbReference type="GO" id="GO:0015833">
    <property type="term" value="P:peptide transport"/>
    <property type="evidence" value="ECO:0007669"/>
    <property type="project" value="TreeGrafter"/>
</dbReference>
<dbReference type="PANTHER" id="PTHR30290:SF72">
    <property type="entry name" value="HTH-TYPE TRANSCRIPTIONAL REGULATOR SGRR"/>
    <property type="match status" value="1"/>
</dbReference>
<evidence type="ECO:0000259" key="2">
    <source>
        <dbReference type="Pfam" id="PF00496"/>
    </source>
</evidence>
<name>A0A410WZ20_9BACL</name>
<dbReference type="RefSeq" id="WP_042226947.1">
    <property type="nucleotide sequence ID" value="NZ_CP026520.1"/>
</dbReference>
<dbReference type="OrthoDB" id="5894719at2"/>
<organism evidence="5 6">
    <name type="scientific">Paenibacillus chitinolyticus</name>
    <dbReference type="NCBI Taxonomy" id="79263"/>
    <lineage>
        <taxon>Bacteria</taxon>
        <taxon>Bacillati</taxon>
        <taxon>Bacillota</taxon>
        <taxon>Bacilli</taxon>
        <taxon>Bacillales</taxon>
        <taxon>Paenibacillaceae</taxon>
        <taxon>Paenibacillus</taxon>
    </lineage>
</organism>
<dbReference type="InterPro" id="IPR025370">
    <property type="entry name" value="SgrR_HTH_N"/>
</dbReference>
<evidence type="ECO:0000313" key="6">
    <source>
        <dbReference type="Proteomes" id="UP000288943"/>
    </source>
</evidence>
<evidence type="ECO:0000313" key="4">
    <source>
        <dbReference type="EMBL" id="MCY9596650.1"/>
    </source>
</evidence>
<keyword evidence="7" id="KW-1185">Reference proteome</keyword>
<dbReference type="Pfam" id="PF12793">
    <property type="entry name" value="SgrR_N"/>
    <property type="match status" value="1"/>
</dbReference>
<evidence type="ECO:0000256" key="1">
    <source>
        <dbReference type="ARBA" id="ARBA00023125"/>
    </source>
</evidence>
<dbReference type="Gene3D" id="3.10.105.10">
    <property type="entry name" value="Dipeptide-binding Protein, Domain 3"/>
    <property type="match status" value="1"/>
</dbReference>
<dbReference type="Pfam" id="PF00496">
    <property type="entry name" value="SBP_bac_5"/>
    <property type="match status" value="1"/>
</dbReference>
<dbReference type="Gene3D" id="3.40.190.10">
    <property type="entry name" value="Periplasmic binding protein-like II"/>
    <property type="match status" value="1"/>
</dbReference>
<evidence type="ECO:0000259" key="3">
    <source>
        <dbReference type="Pfam" id="PF12793"/>
    </source>
</evidence>
<sequence length="613" mass="71082">MQTVLPFLELRLFFRDREPQKPFPVTVDELAGIWHCTPRYVKLIVRALCEQGWIDWQPGRGRGNKSKLTLVLDSDELLLEEVRRRTEQGEVHEAMELMNRFGGPAVKDRFMDWISEGIGFSTAGVPDFPQETLCMPVFRSITTLDPGLVYYAFDCHMARQLFNTLVEYDEEQRHVIPCIAHSWESSEDAREWTFYLRKNVLFHHGRELTAEDVMFTLNRLRHDPGRYDSGWMFRDIEQMDAPDRKTVVIRLREPNYLFLKFLCTIAAAIVPEDVVRRDEAAFAEMPVGTGPFRVECRNQGRCVLEAFPAHFRGRAHLDRVEVLIFPPEESGRLKEPDWTSIMTSHGETSGARREALVSGEGGWRNMETIFNCSSMLVFNQRKKGPHNHPLFREALHHIIDREALIADLKGERLCPAQGFHPQEDMGKRAGTYYPVKRRFEIETLLEQSGYAGEVLELVTYSHHEEDACWIQARARTFGVYIEIRVRNAEEWSDRASLQRYDCQLYGIVLGGDEVRELEVYLQNNFFAALWDSATEEVVRRETAAILREPVEAARKERFAGLERWVRQTHAVMFLVHKTTNTAFHQSVRGVKINSYGWVDFYHIWFNTGAAVST</sequence>
<protein>
    <submittedName>
        <fullName evidence="5">SgrR family transcriptional regulator</fullName>
    </submittedName>
</protein>
<proteinExistence type="predicted"/>
<dbReference type="InterPro" id="IPR039424">
    <property type="entry name" value="SBP_5"/>
</dbReference>
<dbReference type="Proteomes" id="UP000288943">
    <property type="component" value="Chromosome"/>
</dbReference>
<dbReference type="EMBL" id="CP026520">
    <property type="protein sequence ID" value="QAV19654.1"/>
    <property type="molecule type" value="Genomic_DNA"/>
</dbReference>
<feature type="domain" description="Transcriptional regulator SgrR N-terminal HTH" evidence="3">
    <location>
        <begin position="19"/>
        <end position="99"/>
    </location>
</feature>
<dbReference type="PANTHER" id="PTHR30290">
    <property type="entry name" value="PERIPLASMIC BINDING COMPONENT OF ABC TRANSPORTER"/>
    <property type="match status" value="1"/>
</dbReference>
<dbReference type="KEGG" id="pchi:PC41400_19080"/>
<dbReference type="Proteomes" id="UP001527202">
    <property type="component" value="Unassembled WGS sequence"/>
</dbReference>
<dbReference type="GeneID" id="95376901"/>